<dbReference type="InParanoid" id="A0A0D0D6H5"/>
<evidence type="ECO:0000313" key="1">
    <source>
        <dbReference type="EMBL" id="KIK75754.1"/>
    </source>
</evidence>
<dbReference type="HOGENOM" id="CLU_179483_1_0_1"/>
<organism evidence="1 2">
    <name type="scientific">Paxillus rubicundulus Ve08.2h10</name>
    <dbReference type="NCBI Taxonomy" id="930991"/>
    <lineage>
        <taxon>Eukaryota</taxon>
        <taxon>Fungi</taxon>
        <taxon>Dikarya</taxon>
        <taxon>Basidiomycota</taxon>
        <taxon>Agaricomycotina</taxon>
        <taxon>Agaricomycetes</taxon>
        <taxon>Agaricomycetidae</taxon>
        <taxon>Boletales</taxon>
        <taxon>Paxilineae</taxon>
        <taxon>Paxillaceae</taxon>
        <taxon>Paxillus</taxon>
    </lineage>
</organism>
<dbReference type="EMBL" id="KN827890">
    <property type="protein sequence ID" value="KIK75754.1"/>
    <property type="molecule type" value="Genomic_DNA"/>
</dbReference>
<dbReference type="AlphaFoldDB" id="A0A0D0D6H5"/>
<protein>
    <submittedName>
        <fullName evidence="1">Uncharacterized protein</fullName>
    </submittedName>
</protein>
<sequence length="66" mass="7493">MAAGSQGMNLQGSPLPAIFDYLQPYFHPQVLKYWEEEFDLGTHAKIDEHRKRTQLMKENICGALAG</sequence>
<accession>A0A0D0D6H5</accession>
<name>A0A0D0D6H5_9AGAM</name>
<evidence type="ECO:0000313" key="2">
    <source>
        <dbReference type="Proteomes" id="UP000054538"/>
    </source>
</evidence>
<dbReference type="Proteomes" id="UP000054538">
    <property type="component" value="Unassembled WGS sequence"/>
</dbReference>
<reference evidence="2" key="2">
    <citation type="submission" date="2015-01" db="EMBL/GenBank/DDBJ databases">
        <title>Evolutionary Origins and Diversification of the Mycorrhizal Mutualists.</title>
        <authorList>
            <consortium name="DOE Joint Genome Institute"/>
            <consortium name="Mycorrhizal Genomics Consortium"/>
            <person name="Kohler A."/>
            <person name="Kuo A."/>
            <person name="Nagy L.G."/>
            <person name="Floudas D."/>
            <person name="Copeland A."/>
            <person name="Barry K.W."/>
            <person name="Cichocki N."/>
            <person name="Veneault-Fourrey C."/>
            <person name="LaButti K."/>
            <person name="Lindquist E.A."/>
            <person name="Lipzen A."/>
            <person name="Lundell T."/>
            <person name="Morin E."/>
            <person name="Murat C."/>
            <person name="Riley R."/>
            <person name="Ohm R."/>
            <person name="Sun H."/>
            <person name="Tunlid A."/>
            <person name="Henrissat B."/>
            <person name="Grigoriev I.V."/>
            <person name="Hibbett D.S."/>
            <person name="Martin F."/>
        </authorList>
    </citation>
    <scope>NUCLEOTIDE SEQUENCE [LARGE SCALE GENOMIC DNA]</scope>
    <source>
        <strain evidence="2">Ve08.2h10</strain>
    </source>
</reference>
<keyword evidence="2" id="KW-1185">Reference proteome</keyword>
<gene>
    <name evidence="1" type="ORF">PAXRUDRAFT_18722</name>
</gene>
<proteinExistence type="predicted"/>
<reference evidence="1 2" key="1">
    <citation type="submission" date="2014-04" db="EMBL/GenBank/DDBJ databases">
        <authorList>
            <consortium name="DOE Joint Genome Institute"/>
            <person name="Kuo A."/>
            <person name="Kohler A."/>
            <person name="Jargeat P."/>
            <person name="Nagy L.G."/>
            <person name="Floudas D."/>
            <person name="Copeland A."/>
            <person name="Barry K.W."/>
            <person name="Cichocki N."/>
            <person name="Veneault-Fourrey C."/>
            <person name="LaButti K."/>
            <person name="Lindquist E.A."/>
            <person name="Lipzen A."/>
            <person name="Lundell T."/>
            <person name="Morin E."/>
            <person name="Murat C."/>
            <person name="Sun H."/>
            <person name="Tunlid A."/>
            <person name="Henrissat B."/>
            <person name="Grigoriev I.V."/>
            <person name="Hibbett D.S."/>
            <person name="Martin F."/>
            <person name="Nordberg H.P."/>
            <person name="Cantor M.N."/>
            <person name="Hua S.X."/>
        </authorList>
    </citation>
    <scope>NUCLEOTIDE SEQUENCE [LARGE SCALE GENOMIC DNA]</scope>
    <source>
        <strain evidence="1 2">Ve08.2h10</strain>
    </source>
</reference>